<dbReference type="InterPro" id="IPR049704">
    <property type="entry name" value="Aminotrans_3_PPA_site"/>
</dbReference>
<dbReference type="Gene3D" id="3.40.640.10">
    <property type="entry name" value="Type I PLP-dependent aspartate aminotransferase-like (Major domain)"/>
    <property type="match status" value="1"/>
</dbReference>
<dbReference type="GO" id="GO:0009102">
    <property type="term" value="P:biotin biosynthetic process"/>
    <property type="evidence" value="ECO:0007669"/>
    <property type="project" value="UniProtKB-UniRule"/>
</dbReference>
<reference evidence="12" key="1">
    <citation type="submission" date="2019-12" db="EMBL/GenBank/DDBJ databases">
        <authorList>
            <person name="zhang j."/>
            <person name="sun C.M."/>
        </authorList>
    </citation>
    <scope>NUCLEOTIDE SEQUENCE</scope>
    <source>
        <strain evidence="12">NS-1</strain>
    </source>
</reference>
<evidence type="ECO:0000256" key="1">
    <source>
        <dbReference type="ARBA" id="ARBA00001933"/>
    </source>
</evidence>
<dbReference type="UniPathway" id="UPA00078">
    <property type="reaction ID" value="UER00160"/>
</dbReference>
<feature type="binding site" evidence="11">
    <location>
        <begin position="113"/>
        <end position="114"/>
    </location>
    <ligand>
        <name>pyridoxal 5'-phosphate</name>
        <dbReference type="ChEBI" id="CHEBI:597326"/>
    </ligand>
</feature>
<dbReference type="AlphaFoldDB" id="A0A8A7K897"/>
<evidence type="ECO:0000256" key="10">
    <source>
        <dbReference type="ARBA" id="ARBA00060970"/>
    </source>
</evidence>
<evidence type="ECO:0000256" key="7">
    <source>
        <dbReference type="ARBA" id="ARBA00022691"/>
    </source>
</evidence>
<dbReference type="CDD" id="cd00610">
    <property type="entry name" value="OAT_like"/>
    <property type="match status" value="1"/>
</dbReference>
<dbReference type="NCBIfam" id="NF004624">
    <property type="entry name" value="PRK05964.1"/>
    <property type="match status" value="1"/>
</dbReference>
<dbReference type="SUPFAM" id="SSF53383">
    <property type="entry name" value="PLP-dependent transferases"/>
    <property type="match status" value="1"/>
</dbReference>
<dbReference type="InterPro" id="IPR005815">
    <property type="entry name" value="BioA"/>
</dbReference>
<dbReference type="Gene3D" id="3.90.1150.10">
    <property type="entry name" value="Aspartate Aminotransferase, domain 1"/>
    <property type="match status" value="1"/>
</dbReference>
<evidence type="ECO:0000256" key="9">
    <source>
        <dbReference type="ARBA" id="ARBA00022898"/>
    </source>
</evidence>
<feature type="binding site" evidence="11">
    <location>
        <position position="252"/>
    </location>
    <ligand>
        <name>pyridoxal 5'-phosphate</name>
        <dbReference type="ChEBI" id="CHEBI:597326"/>
    </ligand>
</feature>
<evidence type="ECO:0000256" key="11">
    <source>
        <dbReference type="HAMAP-Rule" id="MF_00834"/>
    </source>
</evidence>
<comment type="subcellular location">
    <subcellularLocation>
        <location evidence="2 11">Cytoplasm</location>
    </subcellularLocation>
</comment>
<dbReference type="InterPro" id="IPR015421">
    <property type="entry name" value="PyrdxlP-dep_Trfase_major"/>
</dbReference>
<keyword evidence="7 11" id="KW-0949">S-adenosyl-L-methionine</keyword>
<evidence type="ECO:0000256" key="8">
    <source>
        <dbReference type="ARBA" id="ARBA00022756"/>
    </source>
</evidence>
<name>A0A8A7K897_9FIRM</name>
<dbReference type="GO" id="GO:0030170">
    <property type="term" value="F:pyridoxal phosphate binding"/>
    <property type="evidence" value="ECO:0007669"/>
    <property type="project" value="UniProtKB-UniRule"/>
</dbReference>
<dbReference type="PROSITE" id="PS00600">
    <property type="entry name" value="AA_TRANSFER_CLASS_3"/>
    <property type="match status" value="1"/>
</dbReference>
<dbReference type="PANTHER" id="PTHR42684:SF17">
    <property type="entry name" value="ADENOSYLMETHIONINE-8-AMINO-7-OXONONANOATE AMINOTRANSFERASE"/>
    <property type="match status" value="1"/>
</dbReference>
<feature type="binding site" evidence="11">
    <location>
        <position position="146"/>
    </location>
    <ligand>
        <name>substrate</name>
    </ligand>
</feature>
<dbReference type="KEGG" id="ifn:GM661_06620"/>
<evidence type="ECO:0000256" key="2">
    <source>
        <dbReference type="ARBA" id="ARBA00004496"/>
    </source>
</evidence>
<evidence type="ECO:0000313" key="12">
    <source>
        <dbReference type="EMBL" id="QTL97681.1"/>
    </source>
</evidence>
<dbReference type="Proteomes" id="UP000665020">
    <property type="component" value="Chromosome"/>
</dbReference>
<keyword evidence="6 11" id="KW-0808">Transferase</keyword>
<accession>A0A8A7K897</accession>
<dbReference type="EC" id="2.6.1.62" evidence="11"/>
<feature type="modified residue" description="N6-(pyridoxal phosphate)lysine" evidence="11">
    <location>
        <position position="281"/>
    </location>
</feature>
<dbReference type="NCBIfam" id="TIGR00508">
    <property type="entry name" value="bioA"/>
    <property type="match status" value="1"/>
</dbReference>
<keyword evidence="13" id="KW-1185">Reference proteome</keyword>
<evidence type="ECO:0000256" key="3">
    <source>
        <dbReference type="ARBA" id="ARBA00011738"/>
    </source>
</evidence>
<dbReference type="GO" id="GO:0005737">
    <property type="term" value="C:cytoplasm"/>
    <property type="evidence" value="ECO:0007669"/>
    <property type="project" value="UniProtKB-SubCell"/>
</dbReference>
<evidence type="ECO:0000313" key="13">
    <source>
        <dbReference type="Proteomes" id="UP000665020"/>
    </source>
</evidence>
<gene>
    <name evidence="11 12" type="primary">bioA</name>
    <name evidence="12" type="ORF">GM661_06620</name>
</gene>
<comment type="function">
    <text evidence="11">Catalyzes the transfer of the alpha-amino group from S-adenosyl-L-methionine (SAM) to 7-keto-8-aminopelargonic acid (KAPA) to form 7,8-diaminopelargonic acid (DAPA). It is the only aminotransferase known to utilize SAM as an amino donor.</text>
</comment>
<organism evidence="12 13">
    <name type="scientific">Iocasia fonsfrigidae</name>
    <dbReference type="NCBI Taxonomy" id="2682810"/>
    <lineage>
        <taxon>Bacteria</taxon>
        <taxon>Bacillati</taxon>
        <taxon>Bacillota</taxon>
        <taxon>Clostridia</taxon>
        <taxon>Halanaerobiales</taxon>
        <taxon>Halanaerobiaceae</taxon>
        <taxon>Iocasia</taxon>
    </lineage>
</organism>
<dbReference type="Pfam" id="PF00202">
    <property type="entry name" value="Aminotran_3"/>
    <property type="match status" value="1"/>
</dbReference>
<keyword evidence="8 11" id="KW-0093">Biotin biosynthesis</keyword>
<proteinExistence type="inferred from homology"/>
<dbReference type="InterPro" id="IPR005814">
    <property type="entry name" value="Aminotrans_3"/>
</dbReference>
<comment type="catalytic activity">
    <reaction evidence="11">
        <text>(8S)-8-amino-7-oxononanoate + S-adenosyl-L-methionine = S-adenosyl-4-methylsulfanyl-2-oxobutanoate + (7R,8S)-7,8-diammoniononanoate</text>
        <dbReference type="Rhea" id="RHEA:16861"/>
        <dbReference type="ChEBI" id="CHEBI:16490"/>
        <dbReference type="ChEBI" id="CHEBI:59789"/>
        <dbReference type="ChEBI" id="CHEBI:149468"/>
        <dbReference type="ChEBI" id="CHEBI:149469"/>
        <dbReference type="EC" id="2.6.1.62"/>
    </reaction>
</comment>
<comment type="cofactor">
    <cofactor evidence="1 11">
        <name>pyridoxal 5'-phosphate</name>
        <dbReference type="ChEBI" id="CHEBI:597326"/>
    </cofactor>
</comment>
<keyword evidence="4 11" id="KW-0963">Cytoplasm</keyword>
<comment type="pathway">
    <text evidence="11">Cofactor biosynthesis; biotin biosynthesis; 7,8-diaminononanoate from 8-amino-7-oxononanoate (SAM route): step 1/1.</text>
</comment>
<feature type="binding site" evidence="11">
    <location>
        <begin position="317"/>
        <end position="318"/>
    </location>
    <ligand>
        <name>pyridoxal 5'-phosphate</name>
        <dbReference type="ChEBI" id="CHEBI:597326"/>
    </ligand>
</feature>
<feature type="site" description="Participates in the substrate recognition with KAPA and in a stacking interaction with the adenine ring of SAM" evidence="11">
    <location>
        <position position="16"/>
    </location>
</feature>
<dbReference type="PANTHER" id="PTHR42684">
    <property type="entry name" value="ADENOSYLMETHIONINE-8-AMINO-7-OXONONANOATE AMINOTRANSFERASE"/>
    <property type="match status" value="1"/>
</dbReference>
<evidence type="ECO:0000256" key="4">
    <source>
        <dbReference type="ARBA" id="ARBA00022490"/>
    </source>
</evidence>
<dbReference type="InterPro" id="IPR015422">
    <property type="entry name" value="PyrdxlP-dep_Trfase_small"/>
</dbReference>
<comment type="subunit">
    <text evidence="3 11">Homodimer.</text>
</comment>
<sequence length="448" mass="50911">MNNLQKKDLKYIWHPCSQMKDYEELPPIVIEKGEGVFLYDTEGHSYLDAISSWWASLLGHNHKRIKGAINEQINKLEHIMLANFSHEPAIELAEKIVAKTPDRLEKVFFASDGASSVEVALKLSFQYFQEVGKPQKTKFASLSNSYHGDTLGALAVSDLGIYRDVFNPILCDTIQIEGPDCYRCQFGLNRENCQAECFKKLEETFDEYHEKLASIIVEPIVQGAGGMMIYSPVYLKKLRQLCDKYDVLLIDDEIAMGMGRTGKLFACEHAGISPDIMTISKGITAGTLPLSLTVISDKIYDAFYDDYTKGRSFLHSHTYSGNPVACAVACETLDIFEEENILEKNKEKSEILKAKIEEYLLDLPQVGDFRHIGILGAVELVKDTKRKEPFNWKDRVGFEIYKNALRNGLILRPLGDIIYFMPAFIINEEEIEFMVKTARKSIKEYFES</sequence>
<keyword evidence="5 11" id="KW-0032">Aminotransferase</keyword>
<feature type="binding site" evidence="11">
    <location>
        <position position="53"/>
    </location>
    <ligand>
        <name>substrate</name>
    </ligand>
</feature>
<evidence type="ECO:0000256" key="5">
    <source>
        <dbReference type="ARBA" id="ARBA00022576"/>
    </source>
</evidence>
<dbReference type="FunFam" id="3.40.640.10:FF:000078">
    <property type="entry name" value="Adenosylmethionine-8-amino-7-oxononanoate aminotransferase"/>
    <property type="match status" value="1"/>
</dbReference>
<dbReference type="InterPro" id="IPR015424">
    <property type="entry name" value="PyrdxlP-dep_Trfase"/>
</dbReference>
<dbReference type="HAMAP" id="MF_00834">
    <property type="entry name" value="BioA"/>
    <property type="match status" value="1"/>
</dbReference>
<evidence type="ECO:0000256" key="6">
    <source>
        <dbReference type="ARBA" id="ARBA00022679"/>
    </source>
</evidence>
<dbReference type="GO" id="GO:0004015">
    <property type="term" value="F:adenosylmethionine-8-amino-7-oxononanoate transaminase activity"/>
    <property type="evidence" value="ECO:0007669"/>
    <property type="project" value="UniProtKB-UniRule"/>
</dbReference>
<dbReference type="RefSeq" id="WP_230869302.1">
    <property type="nucleotide sequence ID" value="NZ_CP046640.1"/>
</dbReference>
<feature type="binding site" evidence="11">
    <location>
        <position position="316"/>
    </location>
    <ligand>
        <name>substrate</name>
    </ligand>
</feature>
<dbReference type="PIRSF" id="PIRSF000521">
    <property type="entry name" value="Transaminase_4ab_Lys_Orn"/>
    <property type="match status" value="1"/>
</dbReference>
<protein>
    <recommendedName>
        <fullName evidence="11">Adenosylmethionine-8-amino-7-oxononanoate aminotransferase</fullName>
        <ecNumber evidence="11">2.6.1.62</ecNumber>
    </recommendedName>
    <alternativeName>
        <fullName evidence="11">7,8-diamino-pelargonic acid aminotransferase</fullName>
        <shortName evidence="11">DAPA AT</shortName>
        <shortName evidence="11">DAPA aminotransferase</shortName>
    </alternativeName>
    <alternativeName>
        <fullName evidence="11">7,8-diaminononanoate synthase</fullName>
        <shortName evidence="11">DANS</shortName>
    </alternativeName>
    <alternativeName>
        <fullName evidence="11">Diaminopelargonic acid synthase</fullName>
    </alternativeName>
</protein>
<keyword evidence="9 11" id="KW-0663">Pyridoxal phosphate</keyword>
<feature type="binding site" evidence="11">
    <location>
        <position position="412"/>
    </location>
    <ligand>
        <name>substrate</name>
    </ligand>
</feature>
<dbReference type="EMBL" id="CP046640">
    <property type="protein sequence ID" value="QTL97681.1"/>
    <property type="molecule type" value="Genomic_DNA"/>
</dbReference>
<comment type="similarity">
    <text evidence="10 11">Belongs to the class-III pyridoxal-phosphate-dependent aminotransferase family. BioA subfamily.</text>
</comment>
<feature type="binding site" evidence="11">
    <location>
        <position position="281"/>
    </location>
    <ligand>
        <name>substrate</name>
    </ligand>
</feature>